<dbReference type="NCBIfam" id="NF009286">
    <property type="entry name" value="PRK12646.1"/>
    <property type="match status" value="1"/>
</dbReference>
<feature type="transmembrane region" description="Helical" evidence="11">
    <location>
        <begin position="335"/>
        <end position="364"/>
    </location>
</feature>
<feature type="transmembrane region" description="Helical" evidence="11">
    <location>
        <begin position="426"/>
        <end position="451"/>
    </location>
</feature>
<comment type="subcellular location">
    <subcellularLocation>
        <location evidence="1">Cell membrane</location>
        <topology evidence="1">Multi-pass membrane protein</topology>
    </subcellularLocation>
    <subcellularLocation>
        <location evidence="10">Membrane</location>
        <topology evidence="10">Multi-pass membrane protein</topology>
    </subcellularLocation>
</comment>
<feature type="domain" description="NADH-Ubiquinone oxidoreductase (complex I) chain 5 N-terminal" evidence="13">
    <location>
        <begin position="65"/>
        <end position="113"/>
    </location>
</feature>
<evidence type="ECO:0000256" key="11">
    <source>
        <dbReference type="SAM" id="Phobius"/>
    </source>
</evidence>
<evidence type="ECO:0000256" key="2">
    <source>
        <dbReference type="ARBA" id="ARBA00008483"/>
    </source>
</evidence>
<dbReference type="Pfam" id="PF00361">
    <property type="entry name" value="Proton_antipo_M"/>
    <property type="match status" value="1"/>
</dbReference>
<feature type="transmembrane region" description="Helical" evidence="11">
    <location>
        <begin position="6"/>
        <end position="22"/>
    </location>
</feature>
<evidence type="ECO:0000259" key="15">
    <source>
        <dbReference type="Pfam" id="PF20501"/>
    </source>
</evidence>
<dbReference type="GO" id="GO:0015297">
    <property type="term" value="F:antiporter activity"/>
    <property type="evidence" value="ECO:0007669"/>
    <property type="project" value="UniProtKB-KW"/>
</dbReference>
<dbReference type="AlphaFoldDB" id="A0AAW7YP60"/>
<protein>
    <submittedName>
        <fullName evidence="16">Na+/H+ antiporter Mnh2 subunit A</fullName>
    </submittedName>
</protein>
<feature type="transmembrane region" description="Helical" evidence="11">
    <location>
        <begin position="591"/>
        <end position="611"/>
    </location>
</feature>
<name>A0AAW7YP60_9STAP</name>
<feature type="transmembrane region" description="Helical" evidence="11">
    <location>
        <begin position="301"/>
        <end position="323"/>
    </location>
</feature>
<keyword evidence="8" id="KW-0406">Ion transport</keyword>
<feature type="transmembrane region" description="Helical" evidence="11">
    <location>
        <begin position="385"/>
        <end position="406"/>
    </location>
</feature>
<dbReference type="Pfam" id="PF20501">
    <property type="entry name" value="MbhE"/>
    <property type="match status" value="1"/>
</dbReference>
<evidence type="ECO:0000256" key="5">
    <source>
        <dbReference type="ARBA" id="ARBA00022475"/>
    </source>
</evidence>
<reference evidence="16" key="1">
    <citation type="submission" date="2023-07" db="EMBL/GenBank/DDBJ databases">
        <title>Genome content predicts the carbon catabolic preferences of heterotrophic bacteria.</title>
        <authorList>
            <person name="Gralka M."/>
        </authorList>
    </citation>
    <scope>NUCLEOTIDE SEQUENCE</scope>
    <source>
        <strain evidence="16">E2R20</strain>
    </source>
</reference>
<feature type="transmembrane region" description="Helical" evidence="11">
    <location>
        <begin position="715"/>
        <end position="733"/>
    </location>
</feature>
<dbReference type="Pfam" id="PF00662">
    <property type="entry name" value="Proton_antipo_N"/>
    <property type="match status" value="1"/>
</dbReference>
<comment type="similarity">
    <text evidence="2">Belongs to the CPA3 antiporters (TC 2.A.63) subunit A family.</text>
</comment>
<evidence type="ECO:0000313" key="16">
    <source>
        <dbReference type="EMBL" id="MDO6573183.1"/>
    </source>
</evidence>
<feature type="transmembrane region" description="Helical" evidence="11">
    <location>
        <begin position="654"/>
        <end position="671"/>
    </location>
</feature>
<dbReference type="InterPro" id="IPR001516">
    <property type="entry name" value="Proton_antipo_N"/>
</dbReference>
<dbReference type="GO" id="GO:0006811">
    <property type="term" value="P:monoatomic ion transport"/>
    <property type="evidence" value="ECO:0007669"/>
    <property type="project" value="UniProtKB-KW"/>
</dbReference>
<feature type="transmembrane region" description="Helical" evidence="11">
    <location>
        <begin position="530"/>
        <end position="551"/>
    </location>
</feature>
<feature type="transmembrane region" description="Helical" evidence="11">
    <location>
        <begin position="166"/>
        <end position="188"/>
    </location>
</feature>
<evidence type="ECO:0000256" key="7">
    <source>
        <dbReference type="ARBA" id="ARBA00022989"/>
    </source>
</evidence>
<feature type="transmembrane region" description="Helical" evidence="11">
    <location>
        <begin position="78"/>
        <end position="97"/>
    </location>
</feature>
<dbReference type="RefSeq" id="WP_017637188.1">
    <property type="nucleotide sequence ID" value="NZ_JAUOQO010000002.1"/>
</dbReference>
<evidence type="ECO:0000256" key="1">
    <source>
        <dbReference type="ARBA" id="ARBA00004651"/>
    </source>
</evidence>
<proteinExistence type="inferred from homology"/>
<accession>A0AAW7YP60</accession>
<dbReference type="GO" id="GO:0005886">
    <property type="term" value="C:plasma membrane"/>
    <property type="evidence" value="ECO:0007669"/>
    <property type="project" value="UniProtKB-SubCell"/>
</dbReference>
<feature type="transmembrane region" description="Helical" evidence="11">
    <location>
        <begin position="208"/>
        <end position="233"/>
    </location>
</feature>
<dbReference type="InterPro" id="IPR001750">
    <property type="entry name" value="ND/Mrp_TM"/>
</dbReference>
<dbReference type="PANTHER" id="PTHR43373:SF1">
    <property type="entry name" value="NA(+)_H(+) ANTIPORTER SUBUNIT A"/>
    <property type="match status" value="1"/>
</dbReference>
<keyword evidence="4" id="KW-0050">Antiport</keyword>
<feature type="transmembrane region" description="Helical" evidence="11">
    <location>
        <begin position="133"/>
        <end position="154"/>
    </location>
</feature>
<dbReference type="PRINTS" id="PR01434">
    <property type="entry name" value="NADHDHGNASE5"/>
</dbReference>
<feature type="domain" description="MrpA C-terminal/MbhE" evidence="15">
    <location>
        <begin position="715"/>
        <end position="789"/>
    </location>
</feature>
<dbReference type="Pfam" id="PF13244">
    <property type="entry name" value="MbhD"/>
    <property type="match status" value="1"/>
</dbReference>
<feature type="transmembrane region" description="Helical" evidence="11">
    <location>
        <begin position="631"/>
        <end position="647"/>
    </location>
</feature>
<evidence type="ECO:0000256" key="10">
    <source>
        <dbReference type="RuleBase" id="RU000320"/>
    </source>
</evidence>
<evidence type="ECO:0000259" key="12">
    <source>
        <dbReference type="Pfam" id="PF00361"/>
    </source>
</evidence>
<dbReference type="InterPro" id="IPR025383">
    <property type="entry name" value="MrpA_C/MbhD"/>
</dbReference>
<dbReference type="InterPro" id="IPR046806">
    <property type="entry name" value="MrpA_C/MbhE"/>
</dbReference>
<keyword evidence="5" id="KW-1003">Cell membrane</keyword>
<evidence type="ECO:0000256" key="6">
    <source>
        <dbReference type="ARBA" id="ARBA00022692"/>
    </source>
</evidence>
<feature type="transmembrane region" description="Helical" evidence="11">
    <location>
        <begin position="771"/>
        <end position="790"/>
    </location>
</feature>
<keyword evidence="9 11" id="KW-0472">Membrane</keyword>
<comment type="caution">
    <text evidence="16">The sequence shown here is derived from an EMBL/GenBank/DDBJ whole genome shotgun (WGS) entry which is preliminary data.</text>
</comment>
<dbReference type="EMBL" id="JAUOQO010000002">
    <property type="protein sequence ID" value="MDO6573183.1"/>
    <property type="molecule type" value="Genomic_DNA"/>
</dbReference>
<dbReference type="Proteomes" id="UP001170310">
    <property type="component" value="Unassembled WGS sequence"/>
</dbReference>
<dbReference type="InterPro" id="IPR050616">
    <property type="entry name" value="CPA3_Na-H_Antiporter_A"/>
</dbReference>
<dbReference type="PANTHER" id="PTHR43373">
    <property type="entry name" value="NA(+)/H(+) ANTIPORTER SUBUNIT"/>
    <property type="match status" value="1"/>
</dbReference>
<gene>
    <name evidence="16" type="primary">mnhA2</name>
    <name evidence="16" type="ORF">Q4528_03325</name>
</gene>
<organism evidence="16 17">
    <name type="scientific">Staphylococcus pasteuri_A</name>
    <dbReference type="NCBI Taxonomy" id="3062664"/>
    <lineage>
        <taxon>Bacteria</taxon>
        <taxon>Bacillati</taxon>
        <taxon>Bacillota</taxon>
        <taxon>Bacilli</taxon>
        <taxon>Bacillales</taxon>
        <taxon>Staphylococcaceae</taxon>
        <taxon>Staphylococcus</taxon>
    </lineage>
</organism>
<keyword evidence="7 11" id="KW-1133">Transmembrane helix</keyword>
<feature type="transmembrane region" description="Helical" evidence="11">
    <location>
        <begin position="677"/>
        <end position="695"/>
    </location>
</feature>
<keyword evidence="17" id="KW-1185">Reference proteome</keyword>
<feature type="transmembrane region" description="Helical" evidence="11">
    <location>
        <begin position="472"/>
        <end position="496"/>
    </location>
</feature>
<evidence type="ECO:0000256" key="3">
    <source>
        <dbReference type="ARBA" id="ARBA00022448"/>
    </source>
</evidence>
<keyword evidence="6 10" id="KW-0812">Transmembrane</keyword>
<feature type="transmembrane region" description="Helical" evidence="11">
    <location>
        <begin position="109"/>
        <end position="127"/>
    </location>
</feature>
<evidence type="ECO:0000259" key="14">
    <source>
        <dbReference type="Pfam" id="PF13244"/>
    </source>
</evidence>
<evidence type="ECO:0000256" key="9">
    <source>
        <dbReference type="ARBA" id="ARBA00023136"/>
    </source>
</evidence>
<feature type="transmembrane region" description="Helical" evidence="11">
    <location>
        <begin position="29"/>
        <end position="47"/>
    </location>
</feature>
<evidence type="ECO:0000259" key="13">
    <source>
        <dbReference type="Pfam" id="PF00662"/>
    </source>
</evidence>
<sequence length="800" mass="89620">MGLLNLMVILVAIMGLVLLSMLHRKMNALAGYIALCAPIISSIYFIAKIPQIVQQHMITLHIPWMTSLDINFDLRLDGLSLMFALIISLIGVAVFFYATQYLSPHTDNLPRFFFYLLLFMFSMLGIVLSNNTILMYIFWELTSVSSFLLISYWYDNGNSQLGAIQSFMITVFGGLALLTGFIMLYLMTGTNTITEIIAQRHHIINHPLFMPMMLMILLGAFTKSAQFPFHVWLPKAMAAPTPVSAYLHSATMVKAGIFLLFRFTPVLGLSDVYIYIVTFVGLITMLFGSITALRQYDLKGILAYSTISQLGMMMSMVGIGGGYAQHPSDSLSEYYVLVLFAGLFHLMNHAIFKCALFMGVGIIDHEAGTRDIRYLNGMRKLFPKMHITMLLAALSMAGVPFLNGFLSKEMFFDSLVKAIHLDQFDITLTIIVVAIGVIASIFTFTYALYMIKETFWGKFNKDYFTKKNIHEPVAFSLPALVLMILIPIIFVIPNLFGQHIILPALRSVTAKGTQVDNIAPHISQWHGINLPLILSIIVIVVGIALALMVDWKSLTHKLIKHASITDTYMAIYRKFEAYSGYSIRMLMKNKLNHYIIITLLIFVAIIMYGYIRVGFPHVHELHVSTFGPLEVILSIVTLIIGIVLIFIRQRLTMVVLNGVIGFAVTLFFIAMKAPDLALTQLVVETITTILFIVSFSRLPNVPRAKANIKKETIKIIVSLITAVTVVSLIFITQQTDGMPTISKFYENADKLTGGKNIVNAILGDFRALDTLFEGLVLIIAGLGIYTLLTYKDRRGQDERE</sequence>
<evidence type="ECO:0000256" key="8">
    <source>
        <dbReference type="ARBA" id="ARBA00023065"/>
    </source>
</evidence>
<evidence type="ECO:0000313" key="17">
    <source>
        <dbReference type="Proteomes" id="UP001170310"/>
    </source>
</evidence>
<keyword evidence="3" id="KW-0813">Transport</keyword>
<feature type="domain" description="MrpA C-terminal/MbhD" evidence="14">
    <location>
        <begin position="636"/>
        <end position="699"/>
    </location>
</feature>
<feature type="transmembrane region" description="Helical" evidence="11">
    <location>
        <begin position="272"/>
        <end position="294"/>
    </location>
</feature>
<feature type="domain" description="NADH:quinone oxidoreductase/Mrp antiporter transmembrane" evidence="12">
    <location>
        <begin position="129"/>
        <end position="419"/>
    </location>
</feature>
<evidence type="ECO:0000256" key="4">
    <source>
        <dbReference type="ARBA" id="ARBA00022449"/>
    </source>
</evidence>